<dbReference type="SMART" id="SM00228">
    <property type="entry name" value="PDZ"/>
    <property type="match status" value="1"/>
</dbReference>
<dbReference type="Gene3D" id="2.30.29.30">
    <property type="entry name" value="Pleckstrin-homology domain (PH domain)/Phosphotyrosine-binding domain (PTB)"/>
    <property type="match status" value="1"/>
</dbReference>
<comment type="similarity">
    <text evidence="4">Belongs to the syntrophin family.</text>
</comment>
<dbReference type="PANTHER" id="PTHR10554:SF12">
    <property type="entry name" value="IP02644P"/>
    <property type="match status" value="1"/>
</dbReference>
<evidence type="ECO:0000256" key="11">
    <source>
        <dbReference type="ARBA" id="ARBA00023136"/>
    </source>
</evidence>
<dbReference type="KEGG" id="vde:111252084"/>
<proteinExistence type="inferred from homology"/>
<dbReference type="PANTHER" id="PTHR10554">
    <property type="entry name" value="SYNTROPHIN"/>
    <property type="match status" value="1"/>
</dbReference>
<evidence type="ECO:0000256" key="9">
    <source>
        <dbReference type="ARBA" id="ARBA00022860"/>
    </source>
</evidence>
<keyword evidence="7" id="KW-0677">Repeat</keyword>
<keyword evidence="18" id="KW-1185">Reference proteome</keyword>
<feature type="domain" description="PH" evidence="15">
    <location>
        <begin position="297"/>
        <end position="464"/>
    </location>
</feature>
<evidence type="ECO:0000259" key="16">
    <source>
        <dbReference type="PROSITE" id="PS50106"/>
    </source>
</evidence>
<dbReference type="InParanoid" id="A0A7M7KF19"/>
<dbReference type="AlphaFoldDB" id="A0A7M7KF19"/>
<dbReference type="InterPro" id="IPR001849">
    <property type="entry name" value="PH_domain"/>
</dbReference>
<feature type="region of interest" description="Disordered" evidence="14">
    <location>
        <begin position="378"/>
        <end position="397"/>
    </location>
</feature>
<dbReference type="PROSITE" id="PS50106">
    <property type="entry name" value="PDZ"/>
    <property type="match status" value="1"/>
</dbReference>
<feature type="domain" description="PDZ" evidence="16">
    <location>
        <begin position="98"/>
        <end position="181"/>
    </location>
</feature>
<dbReference type="OMA" id="NPQVRKM"/>
<evidence type="ECO:0000256" key="3">
    <source>
        <dbReference type="ARBA" id="ARBA00004282"/>
    </source>
</evidence>
<evidence type="ECO:0000256" key="13">
    <source>
        <dbReference type="ARBA" id="ARBA00023212"/>
    </source>
</evidence>
<evidence type="ECO:0000256" key="8">
    <source>
        <dbReference type="ARBA" id="ARBA00022837"/>
    </source>
</evidence>
<dbReference type="GO" id="GO:0005516">
    <property type="term" value="F:calmodulin binding"/>
    <property type="evidence" value="ECO:0007669"/>
    <property type="project" value="UniProtKB-KW"/>
</dbReference>
<organism evidence="17 18">
    <name type="scientific">Varroa destructor</name>
    <name type="common">Honeybee mite</name>
    <dbReference type="NCBI Taxonomy" id="109461"/>
    <lineage>
        <taxon>Eukaryota</taxon>
        <taxon>Metazoa</taxon>
        <taxon>Ecdysozoa</taxon>
        <taxon>Arthropoda</taxon>
        <taxon>Chelicerata</taxon>
        <taxon>Arachnida</taxon>
        <taxon>Acari</taxon>
        <taxon>Parasitiformes</taxon>
        <taxon>Mesostigmata</taxon>
        <taxon>Gamasina</taxon>
        <taxon>Dermanyssoidea</taxon>
        <taxon>Varroidae</taxon>
        <taxon>Varroa</taxon>
    </lineage>
</organism>
<dbReference type="Gene3D" id="2.30.42.10">
    <property type="match status" value="1"/>
</dbReference>
<dbReference type="CDD" id="cd06801">
    <property type="entry name" value="PDZ_syntrophin-like"/>
    <property type="match status" value="1"/>
</dbReference>
<keyword evidence="9" id="KW-0112">Calmodulin-binding</keyword>
<reference evidence="17" key="1">
    <citation type="submission" date="2021-01" db="UniProtKB">
        <authorList>
            <consortium name="EnsemblMetazoa"/>
        </authorList>
    </citation>
    <scope>IDENTIFICATION</scope>
</reference>
<evidence type="ECO:0000256" key="7">
    <source>
        <dbReference type="ARBA" id="ARBA00022737"/>
    </source>
</evidence>
<dbReference type="Pfam" id="PF00595">
    <property type="entry name" value="PDZ"/>
    <property type="match status" value="1"/>
</dbReference>
<dbReference type="GO" id="GO:0003779">
    <property type="term" value="F:actin binding"/>
    <property type="evidence" value="ECO:0007669"/>
    <property type="project" value="UniProtKB-KW"/>
</dbReference>
<evidence type="ECO:0000256" key="2">
    <source>
        <dbReference type="ARBA" id="ARBA00004245"/>
    </source>
</evidence>
<dbReference type="Pfam" id="PF18012">
    <property type="entry name" value="PH_17"/>
    <property type="match status" value="1"/>
</dbReference>
<keyword evidence="10" id="KW-0965">Cell junction</keyword>
<dbReference type="GO" id="GO:0070161">
    <property type="term" value="C:anchoring junction"/>
    <property type="evidence" value="ECO:0007669"/>
    <property type="project" value="UniProtKB-SubCell"/>
</dbReference>
<evidence type="ECO:0000256" key="14">
    <source>
        <dbReference type="SAM" id="MobiDB-lite"/>
    </source>
</evidence>
<evidence type="ECO:0000256" key="12">
    <source>
        <dbReference type="ARBA" id="ARBA00023203"/>
    </source>
</evidence>
<sequence length="570" mass="62063">MAARRTGVVEVRVHSRWYKVIASLEHDALLITVDENNFDCVGITGVHSSNGMNNGISTNSFGAAAAADINSNMSGVDDSCQLKEITSIPDTLSNGKRRVRIHKPDSGGLGISIKGGRENKMPIIISKIFKGQAADLTEQLYVGDAILSVNGESLRDASHDEAVKALKKAGKVVDVEVKFVKEVTPYFRKVSLLSEIGWQLEGMANPEPLSTADCASSRRVPLTLALIVRNLSLPLDAENRVIEIHSPDRRHTCILRCSDSHQAALWLRAINAVASDLNQKALDDTNSITGDVLDSGRVVYMGWLCEREPKAPSALQVSDTAERQCLMDRVWNPVFVALTGSELLFYDLVPWTREAWAVPVTSKPLYVIRVVANSIGRSSSRAGSTHSLSRNSPGRYSLSSGRGCSLERSSSGVSALGVAGLCSPEEFCFSIRIGTPKGVEQRVLRCETASSRSAWLRALIQGPHDCVASIKTVKFECSVGASAMECILTVHLDDGLSLERVDGVKDERHLWSHSFEDIEKSGDDGQRLLFLKFKREDIPRELDMLGSPKPAVFTLHTFLSAKLARLGLAA</sequence>
<dbReference type="InterPro" id="IPR001478">
    <property type="entry name" value="PDZ"/>
</dbReference>
<evidence type="ECO:0000256" key="4">
    <source>
        <dbReference type="ARBA" id="ARBA00010798"/>
    </source>
</evidence>
<evidence type="ECO:0000259" key="15">
    <source>
        <dbReference type="PROSITE" id="PS50003"/>
    </source>
</evidence>
<dbReference type="FunFam" id="2.30.42.10:FF:000052">
    <property type="entry name" value="Syntrophin beta 1"/>
    <property type="match status" value="1"/>
</dbReference>
<dbReference type="InterPro" id="IPR011993">
    <property type="entry name" value="PH-like_dom_sf"/>
</dbReference>
<dbReference type="FunCoup" id="A0A7M7KF19">
    <property type="interactions" value="53"/>
</dbReference>
<evidence type="ECO:0000256" key="1">
    <source>
        <dbReference type="ARBA" id="ARBA00004184"/>
    </source>
</evidence>
<dbReference type="InterPro" id="IPR041428">
    <property type="entry name" value="PHsplit_syntrophin"/>
</dbReference>
<dbReference type="SUPFAM" id="SSF50156">
    <property type="entry name" value="PDZ domain-like"/>
    <property type="match status" value="1"/>
</dbReference>
<dbReference type="GO" id="GO:0012505">
    <property type="term" value="C:endomembrane system"/>
    <property type="evidence" value="ECO:0007669"/>
    <property type="project" value="UniProtKB-SubCell"/>
</dbReference>
<dbReference type="RefSeq" id="XP_022665220.1">
    <property type="nucleotide sequence ID" value="XM_022809485.1"/>
</dbReference>
<dbReference type="PROSITE" id="PS50003">
    <property type="entry name" value="PH_DOMAIN"/>
    <property type="match status" value="1"/>
</dbReference>
<comment type="subcellular location">
    <subcellularLocation>
        <location evidence="3">Cell junction</location>
    </subcellularLocation>
    <subcellularLocation>
        <location evidence="2">Cytoplasm</location>
        <location evidence="2">Cytoskeleton</location>
    </subcellularLocation>
    <subcellularLocation>
        <location evidence="1">Endomembrane system</location>
        <topology evidence="1">Peripheral membrane protein</topology>
    </subcellularLocation>
</comment>
<dbReference type="GO" id="GO:0016010">
    <property type="term" value="C:dystrophin-associated glycoprotein complex"/>
    <property type="evidence" value="ECO:0007669"/>
    <property type="project" value="TreeGrafter"/>
</dbReference>
<keyword evidence="6" id="KW-0597">Phosphoprotein</keyword>
<dbReference type="EnsemblMetazoa" id="XM_022809485">
    <property type="protein sequence ID" value="XP_022665220"/>
    <property type="gene ID" value="LOC111252084"/>
</dbReference>
<dbReference type="SMART" id="SM00233">
    <property type="entry name" value="PH"/>
    <property type="match status" value="2"/>
</dbReference>
<dbReference type="InterPro" id="IPR036034">
    <property type="entry name" value="PDZ_sf"/>
</dbReference>
<evidence type="ECO:0000313" key="18">
    <source>
        <dbReference type="Proteomes" id="UP000594260"/>
    </source>
</evidence>
<dbReference type="SUPFAM" id="SSF50729">
    <property type="entry name" value="PH domain-like"/>
    <property type="match status" value="1"/>
</dbReference>
<protein>
    <recommendedName>
        <fullName evidence="19">Syntrophin</fullName>
    </recommendedName>
</protein>
<name>A0A7M7KF19_VARDE</name>
<evidence type="ECO:0000256" key="6">
    <source>
        <dbReference type="ARBA" id="ARBA00022553"/>
    </source>
</evidence>
<evidence type="ECO:0000256" key="5">
    <source>
        <dbReference type="ARBA" id="ARBA00022490"/>
    </source>
</evidence>
<keyword evidence="13" id="KW-0206">Cytoskeleton</keyword>
<accession>A0A7M7KF19</accession>
<keyword evidence="12" id="KW-0009">Actin-binding</keyword>
<keyword evidence="11" id="KW-0472">Membrane</keyword>
<evidence type="ECO:0000256" key="10">
    <source>
        <dbReference type="ARBA" id="ARBA00022949"/>
    </source>
</evidence>
<dbReference type="InterPro" id="IPR055108">
    <property type="entry name" value="Syntrophin_4th"/>
</dbReference>
<dbReference type="GO" id="GO:0005198">
    <property type="term" value="F:structural molecule activity"/>
    <property type="evidence" value="ECO:0007669"/>
    <property type="project" value="InterPro"/>
</dbReference>
<dbReference type="CTD" id="6853"/>
<dbReference type="Proteomes" id="UP000594260">
    <property type="component" value="Unplaced"/>
</dbReference>
<evidence type="ECO:0008006" key="19">
    <source>
        <dbReference type="Google" id="ProtNLM"/>
    </source>
</evidence>
<keyword evidence="8" id="KW-0106">Calcium</keyword>
<dbReference type="Pfam" id="PF23012">
    <property type="entry name" value="Syntrophin_4th"/>
    <property type="match status" value="1"/>
</dbReference>
<dbReference type="GO" id="GO:0005856">
    <property type="term" value="C:cytoskeleton"/>
    <property type="evidence" value="ECO:0007669"/>
    <property type="project" value="UniProtKB-SubCell"/>
</dbReference>
<dbReference type="OrthoDB" id="409749at2759"/>
<dbReference type="InterPro" id="IPR015482">
    <property type="entry name" value="Syntrophin"/>
</dbReference>
<evidence type="ECO:0000313" key="17">
    <source>
        <dbReference type="EnsemblMetazoa" id="XP_022665220"/>
    </source>
</evidence>
<keyword evidence="5" id="KW-0963">Cytoplasm</keyword>
<dbReference type="GeneID" id="111252084"/>